<dbReference type="PROSITE" id="PS50041">
    <property type="entry name" value="C_TYPE_LECTIN_2"/>
    <property type="match status" value="1"/>
</dbReference>
<name>A0A9Q1HA72_HOLLE</name>
<dbReference type="SUPFAM" id="SSF56436">
    <property type="entry name" value="C-type lectin-like"/>
    <property type="match status" value="1"/>
</dbReference>
<dbReference type="Gene3D" id="3.10.100.10">
    <property type="entry name" value="Mannose-Binding Protein A, subunit A"/>
    <property type="match status" value="1"/>
</dbReference>
<dbReference type="EMBL" id="JAIZAY010000008">
    <property type="protein sequence ID" value="KAJ8038158.1"/>
    <property type="molecule type" value="Genomic_DNA"/>
</dbReference>
<accession>A0A9Q1HA72</accession>
<dbReference type="SMR" id="A0A9Q1HA72"/>
<dbReference type="InterPro" id="IPR001304">
    <property type="entry name" value="C-type_lectin-like"/>
</dbReference>
<reference evidence="4" key="1">
    <citation type="submission" date="2021-10" db="EMBL/GenBank/DDBJ databases">
        <title>Tropical sea cucumber genome reveals ecological adaptation and Cuvierian tubules defense mechanism.</title>
        <authorList>
            <person name="Chen T."/>
        </authorList>
    </citation>
    <scope>NUCLEOTIDE SEQUENCE</scope>
    <source>
        <strain evidence="4">Nanhai2018</strain>
        <tissue evidence="4">Muscle</tissue>
    </source>
</reference>
<dbReference type="SMART" id="SM00034">
    <property type="entry name" value="CLECT"/>
    <property type="match status" value="1"/>
</dbReference>
<gene>
    <name evidence="4" type="ORF">HOLleu_19157</name>
</gene>
<keyword evidence="5" id="KW-1185">Reference proteome</keyword>
<evidence type="ECO:0000256" key="2">
    <source>
        <dbReference type="SAM" id="SignalP"/>
    </source>
</evidence>
<feature type="domain" description="C-type lectin" evidence="3">
    <location>
        <begin position="33"/>
        <end position="240"/>
    </location>
</feature>
<dbReference type="InterPro" id="IPR016186">
    <property type="entry name" value="C-type_lectin-like/link_sf"/>
</dbReference>
<comment type="caution">
    <text evidence="4">The sequence shown here is derived from an EMBL/GenBank/DDBJ whole genome shotgun (WGS) entry which is preliminary data.</text>
</comment>
<dbReference type="InterPro" id="IPR050111">
    <property type="entry name" value="C-type_lectin/snaclec_domain"/>
</dbReference>
<feature type="chain" id="PRO_5040322668" evidence="2">
    <location>
        <begin position="18"/>
        <end position="244"/>
    </location>
</feature>
<proteinExistence type="predicted"/>
<sequence>MEKLFLVLFVFSVTVQADEPYCNRGCPTFWTPYGRGCYRYIAEPKTWVEAEQTCRSFAGSRGLGHLVSIVTEDENSFITQLVSHSRTIVQSDHETCSGHAADPTQAKVLADEQEQEPVNADAAHIPERAGTHTIQNTLTWIGLSDIRSSGNFAWSDNSRVTYTNWLNEQNIEIFEGRDNRDYKKQKRDYEERKHEDEQQEPASGGECAHIVPVTNVLGNERSWDKWPCNDQAARSPFVCRIQWI</sequence>
<organism evidence="4 5">
    <name type="scientific">Holothuria leucospilota</name>
    <name type="common">Black long sea cucumber</name>
    <name type="synonym">Mertensiothuria leucospilota</name>
    <dbReference type="NCBI Taxonomy" id="206669"/>
    <lineage>
        <taxon>Eukaryota</taxon>
        <taxon>Metazoa</taxon>
        <taxon>Echinodermata</taxon>
        <taxon>Eleutherozoa</taxon>
        <taxon>Echinozoa</taxon>
        <taxon>Holothuroidea</taxon>
        <taxon>Aspidochirotacea</taxon>
        <taxon>Aspidochirotida</taxon>
        <taxon>Holothuriidae</taxon>
        <taxon>Holothuria</taxon>
    </lineage>
</organism>
<evidence type="ECO:0000259" key="3">
    <source>
        <dbReference type="PROSITE" id="PS50041"/>
    </source>
</evidence>
<feature type="signal peptide" evidence="2">
    <location>
        <begin position="1"/>
        <end position="17"/>
    </location>
</feature>
<dbReference type="AlphaFoldDB" id="A0A9Q1HA72"/>
<evidence type="ECO:0000313" key="4">
    <source>
        <dbReference type="EMBL" id="KAJ8038158.1"/>
    </source>
</evidence>
<dbReference type="OrthoDB" id="418245at2759"/>
<dbReference type="PANTHER" id="PTHR22803">
    <property type="entry name" value="MANNOSE, PHOSPHOLIPASE, LECTIN RECEPTOR RELATED"/>
    <property type="match status" value="1"/>
</dbReference>
<dbReference type="InterPro" id="IPR016187">
    <property type="entry name" value="CTDL_fold"/>
</dbReference>
<dbReference type="Proteomes" id="UP001152320">
    <property type="component" value="Chromosome 8"/>
</dbReference>
<feature type="compositionally biased region" description="Basic and acidic residues" evidence="1">
    <location>
        <begin position="182"/>
        <end position="196"/>
    </location>
</feature>
<keyword evidence="2" id="KW-0732">Signal</keyword>
<evidence type="ECO:0000256" key="1">
    <source>
        <dbReference type="SAM" id="MobiDB-lite"/>
    </source>
</evidence>
<feature type="region of interest" description="Disordered" evidence="1">
    <location>
        <begin position="182"/>
        <end position="206"/>
    </location>
</feature>
<evidence type="ECO:0000313" key="5">
    <source>
        <dbReference type="Proteomes" id="UP001152320"/>
    </source>
</evidence>
<protein>
    <submittedName>
        <fullName evidence="4">Alpha-N-acetylgalactosamine-specific lectin</fullName>
    </submittedName>
</protein>
<dbReference type="Pfam" id="PF00059">
    <property type="entry name" value="Lectin_C"/>
    <property type="match status" value="1"/>
</dbReference>